<dbReference type="Proteomes" id="UP000722791">
    <property type="component" value="Unassembled WGS sequence"/>
</dbReference>
<accession>A0A8J4LX15</accession>
<evidence type="ECO:0000313" key="3">
    <source>
        <dbReference type="Proteomes" id="UP000722791"/>
    </source>
</evidence>
<dbReference type="EMBL" id="BNCQ01000049">
    <property type="protein sequence ID" value="GIM13574.1"/>
    <property type="molecule type" value="Genomic_DNA"/>
</dbReference>
<dbReference type="AlphaFoldDB" id="A0A8J4LX15"/>
<evidence type="ECO:0000313" key="2">
    <source>
        <dbReference type="EMBL" id="GIM13574.1"/>
    </source>
</evidence>
<feature type="non-terminal residue" evidence="2">
    <location>
        <position position="1"/>
    </location>
</feature>
<reference evidence="2" key="1">
    <citation type="journal article" date="2021" name="Proc. Natl. Acad. Sci. U.S.A.">
        <title>Three genomes in the algal genus Volvox reveal the fate of a haploid sex-determining region after a transition to homothallism.</title>
        <authorList>
            <person name="Yamamoto K."/>
            <person name="Hamaji T."/>
            <person name="Kawai-Toyooka H."/>
            <person name="Matsuzaki R."/>
            <person name="Takahashi F."/>
            <person name="Nishimura Y."/>
            <person name="Kawachi M."/>
            <person name="Noguchi H."/>
            <person name="Minakuchi Y."/>
            <person name="Umen J.G."/>
            <person name="Toyoda A."/>
            <person name="Nozaki H."/>
        </authorList>
    </citation>
    <scope>NUCLEOTIDE SEQUENCE</scope>
    <source>
        <strain evidence="2">NIES-3785</strain>
    </source>
</reference>
<name>A0A8J4LX15_9CHLO</name>
<feature type="region of interest" description="Disordered" evidence="1">
    <location>
        <begin position="90"/>
        <end position="110"/>
    </location>
</feature>
<feature type="compositionally biased region" description="Low complexity" evidence="1">
    <location>
        <begin position="91"/>
        <end position="101"/>
    </location>
</feature>
<feature type="non-terminal residue" evidence="2">
    <location>
        <position position="235"/>
    </location>
</feature>
<comment type="caution">
    <text evidence="2">The sequence shown here is derived from an EMBL/GenBank/DDBJ whole genome shotgun (WGS) entry which is preliminary data.</text>
</comment>
<organism evidence="2 3">
    <name type="scientific">Volvox reticuliferus</name>
    <dbReference type="NCBI Taxonomy" id="1737510"/>
    <lineage>
        <taxon>Eukaryota</taxon>
        <taxon>Viridiplantae</taxon>
        <taxon>Chlorophyta</taxon>
        <taxon>core chlorophytes</taxon>
        <taxon>Chlorophyceae</taxon>
        <taxon>CS clade</taxon>
        <taxon>Chlamydomonadales</taxon>
        <taxon>Volvocaceae</taxon>
        <taxon>Volvox</taxon>
    </lineage>
</organism>
<protein>
    <submittedName>
        <fullName evidence="2">Uncharacterized protein</fullName>
    </submittedName>
</protein>
<proteinExistence type="predicted"/>
<gene>
    <name evidence="2" type="ORF">Vretimale_16656</name>
</gene>
<sequence>RRSFSHPALVAVASIEPPGLDLRRGHSYSGPGAPVALETDQDASSGRLEGFENSGVVASHQPTVGISGGIAGGSTAIRPARRFPTMSWDCTENATTTGEGTARCETPYSSVSMPPSAHPFAGPRAPSFVIADDASAEGPTRSIHGGAASSRALSTVSSAIYAPSWKAFNELGALEFETDLEGDSDFEGVAPAGSAIGRHMRSNRTSGFGSGTASPVLFPPSSYILSQLPRRLLPA</sequence>
<evidence type="ECO:0000256" key="1">
    <source>
        <dbReference type="SAM" id="MobiDB-lite"/>
    </source>
</evidence>